<feature type="region of interest" description="Disordered" evidence="12">
    <location>
        <begin position="40"/>
        <end position="72"/>
    </location>
</feature>
<evidence type="ECO:0008006" key="16">
    <source>
        <dbReference type="Google" id="ProtNLM"/>
    </source>
</evidence>
<feature type="repeat" description="Solcar" evidence="10">
    <location>
        <begin position="190"/>
        <end position="273"/>
    </location>
</feature>
<feature type="transmembrane region" description="Helical" evidence="13">
    <location>
        <begin position="245"/>
        <end position="267"/>
    </location>
</feature>
<feature type="transmembrane region" description="Helical" evidence="13">
    <location>
        <begin position="151"/>
        <end position="172"/>
    </location>
</feature>
<evidence type="ECO:0000256" key="11">
    <source>
        <dbReference type="RuleBase" id="RU000488"/>
    </source>
</evidence>
<feature type="transmembrane region" description="Helical" evidence="13">
    <location>
        <begin position="292"/>
        <end position="311"/>
    </location>
</feature>
<comment type="similarity">
    <text evidence="2 11">Belongs to the mitochondrial carrier (TC 2.A.29) family.</text>
</comment>
<dbReference type="PANTHER" id="PTHR45829:SF4">
    <property type="entry name" value="MITOCHONDRIAL CARRIER PROTEIN RIM2"/>
    <property type="match status" value="1"/>
</dbReference>
<dbReference type="Pfam" id="PF00153">
    <property type="entry name" value="Mito_carr"/>
    <property type="match status" value="4"/>
</dbReference>
<keyword evidence="7 13" id="KW-1133">Transmembrane helix</keyword>
<feature type="compositionally biased region" description="Low complexity" evidence="12">
    <location>
        <begin position="49"/>
        <end position="59"/>
    </location>
</feature>
<dbReference type="InterPro" id="IPR002067">
    <property type="entry name" value="MCP"/>
</dbReference>
<evidence type="ECO:0000256" key="10">
    <source>
        <dbReference type="PROSITE-ProRule" id="PRU00282"/>
    </source>
</evidence>
<evidence type="ECO:0000313" key="14">
    <source>
        <dbReference type="EMBL" id="GMS84995.1"/>
    </source>
</evidence>
<keyword evidence="6" id="KW-0999">Mitochondrion inner membrane</keyword>
<sequence length="385" mass="40953">MTDREAVIHFVGGAVGGTAGTAITCPLEVVKTRMQSARGIAHTTGGGPSTSSGAPPNGSGTAGTGSGSQQTRMQSYKHILANTSLRQLAAQSRFSGTSPSLTTVALFRSAAAAAGGGGVHSKGGGGGGAAATRFVVLKHFKHIVTTEGMPALYKGLVPNLIGVAPAKAVYFYTYSSSKRFWNESDFFVANSAFIHMLSAASAGFVSATAVNPVWLVKTRLQLLQGSRMGVWAMVRRVYQREGIRGFYRGVTASYAGISETVIQFVLYEHLRQALLSNSRGKGDDDERKNIDFLNFMVAGGIAKFIACVAAYPHEVVRTRLREEGSAARGFFATLFQLYKEGVPSMYRGLSVQLLRTVPSTAITMSTYELVVYLLHTCCKTDSSSN</sequence>
<feature type="repeat" description="Solcar" evidence="10">
    <location>
        <begin position="290"/>
        <end position="373"/>
    </location>
</feature>
<dbReference type="EMBL" id="BTSX01000002">
    <property type="protein sequence ID" value="GMS84995.1"/>
    <property type="molecule type" value="Genomic_DNA"/>
</dbReference>
<proteinExistence type="inferred from homology"/>
<evidence type="ECO:0000256" key="4">
    <source>
        <dbReference type="ARBA" id="ARBA00022692"/>
    </source>
</evidence>
<dbReference type="PANTHER" id="PTHR45829">
    <property type="entry name" value="MITOCHONDRIAL CARRIER PROTEIN RIM2"/>
    <property type="match status" value="1"/>
</dbReference>
<feature type="transmembrane region" description="Helical" evidence="13">
    <location>
        <begin position="192"/>
        <end position="216"/>
    </location>
</feature>
<comment type="caution">
    <text evidence="14">The sequence shown here is derived from an EMBL/GenBank/DDBJ whole genome shotgun (WGS) entry which is preliminary data.</text>
</comment>
<protein>
    <recommendedName>
        <fullName evidence="16">Mitochondrial carrier protein</fullName>
    </recommendedName>
</protein>
<dbReference type="PROSITE" id="PS50920">
    <property type="entry name" value="SOLCAR"/>
    <property type="match status" value="3"/>
</dbReference>
<keyword evidence="3 11" id="KW-0813">Transport</keyword>
<dbReference type="AlphaFoldDB" id="A0AAV5SPQ4"/>
<keyword evidence="4 10" id="KW-0812">Transmembrane</keyword>
<dbReference type="PRINTS" id="PR00784">
    <property type="entry name" value="MTUNCOUPLING"/>
</dbReference>
<evidence type="ECO:0000256" key="6">
    <source>
        <dbReference type="ARBA" id="ARBA00022792"/>
    </source>
</evidence>
<dbReference type="GO" id="GO:1990519">
    <property type="term" value="P:pyrimidine nucleotide import into mitochondrion"/>
    <property type="evidence" value="ECO:0007669"/>
    <property type="project" value="TreeGrafter"/>
</dbReference>
<evidence type="ECO:0000256" key="12">
    <source>
        <dbReference type="SAM" id="MobiDB-lite"/>
    </source>
</evidence>
<organism evidence="14 15">
    <name type="scientific">Pristionchus entomophagus</name>
    <dbReference type="NCBI Taxonomy" id="358040"/>
    <lineage>
        <taxon>Eukaryota</taxon>
        <taxon>Metazoa</taxon>
        <taxon>Ecdysozoa</taxon>
        <taxon>Nematoda</taxon>
        <taxon>Chromadorea</taxon>
        <taxon>Rhabditida</taxon>
        <taxon>Rhabditina</taxon>
        <taxon>Diplogasteromorpha</taxon>
        <taxon>Diplogasteroidea</taxon>
        <taxon>Neodiplogasteridae</taxon>
        <taxon>Pristionchus</taxon>
    </lineage>
</organism>
<keyword evidence="9 10" id="KW-0472">Membrane</keyword>
<keyword evidence="8" id="KW-0496">Mitochondrion</keyword>
<comment type="subcellular location">
    <subcellularLocation>
        <location evidence="1">Mitochondrion inner membrane</location>
        <topology evidence="1">Multi-pass membrane protein</topology>
    </subcellularLocation>
</comment>
<evidence type="ECO:0000256" key="7">
    <source>
        <dbReference type="ARBA" id="ARBA00022989"/>
    </source>
</evidence>
<keyword evidence="15" id="KW-1185">Reference proteome</keyword>
<dbReference type="Proteomes" id="UP001432027">
    <property type="component" value="Unassembled WGS sequence"/>
</dbReference>
<evidence type="ECO:0000256" key="1">
    <source>
        <dbReference type="ARBA" id="ARBA00004448"/>
    </source>
</evidence>
<dbReference type="GO" id="GO:0005743">
    <property type="term" value="C:mitochondrial inner membrane"/>
    <property type="evidence" value="ECO:0007669"/>
    <property type="project" value="UniProtKB-SubCell"/>
</dbReference>
<evidence type="ECO:0000256" key="3">
    <source>
        <dbReference type="ARBA" id="ARBA00022448"/>
    </source>
</evidence>
<evidence type="ECO:0000256" key="8">
    <source>
        <dbReference type="ARBA" id="ARBA00023128"/>
    </source>
</evidence>
<dbReference type="InterPro" id="IPR018108">
    <property type="entry name" value="MCP_transmembrane"/>
</dbReference>
<reference evidence="14" key="1">
    <citation type="submission" date="2023-10" db="EMBL/GenBank/DDBJ databases">
        <title>Genome assembly of Pristionchus species.</title>
        <authorList>
            <person name="Yoshida K."/>
            <person name="Sommer R.J."/>
        </authorList>
    </citation>
    <scope>NUCLEOTIDE SEQUENCE</scope>
    <source>
        <strain evidence="14">RS0144</strain>
    </source>
</reference>
<gene>
    <name evidence="14" type="ORF">PENTCL1PPCAC_7170</name>
</gene>
<evidence type="ECO:0000256" key="9">
    <source>
        <dbReference type="ARBA" id="ARBA00023136"/>
    </source>
</evidence>
<dbReference type="InterPro" id="IPR049562">
    <property type="entry name" value="SLC25A33/36-like"/>
</dbReference>
<evidence type="ECO:0000313" key="15">
    <source>
        <dbReference type="Proteomes" id="UP001432027"/>
    </source>
</evidence>
<feature type="repeat" description="Solcar" evidence="10">
    <location>
        <begin position="104"/>
        <end position="180"/>
    </location>
</feature>
<evidence type="ECO:0000256" key="5">
    <source>
        <dbReference type="ARBA" id="ARBA00022737"/>
    </source>
</evidence>
<dbReference type="Gene3D" id="1.50.40.10">
    <property type="entry name" value="Mitochondrial carrier domain"/>
    <property type="match status" value="2"/>
</dbReference>
<accession>A0AAV5SPQ4</accession>
<dbReference type="SUPFAM" id="SSF103506">
    <property type="entry name" value="Mitochondrial carrier"/>
    <property type="match status" value="1"/>
</dbReference>
<name>A0AAV5SPQ4_9BILA</name>
<dbReference type="GO" id="GO:0015218">
    <property type="term" value="F:pyrimidine nucleotide transmembrane transporter activity"/>
    <property type="evidence" value="ECO:0007669"/>
    <property type="project" value="InterPro"/>
</dbReference>
<keyword evidence="5" id="KW-0677">Repeat</keyword>
<evidence type="ECO:0000256" key="13">
    <source>
        <dbReference type="SAM" id="Phobius"/>
    </source>
</evidence>
<evidence type="ECO:0000256" key="2">
    <source>
        <dbReference type="ARBA" id="ARBA00006375"/>
    </source>
</evidence>
<dbReference type="InterPro" id="IPR023395">
    <property type="entry name" value="MCP_dom_sf"/>
</dbReference>